<dbReference type="OrthoDB" id="5770106at2"/>
<reference evidence="1 2" key="1">
    <citation type="submission" date="2012-06" db="EMBL/GenBank/DDBJ databases">
        <title>Complete sequence of Thiocystis violascens DSM 198.</title>
        <authorList>
            <consortium name="US DOE Joint Genome Institute"/>
            <person name="Lucas S."/>
            <person name="Han J."/>
            <person name="Lapidus A."/>
            <person name="Cheng J.-F."/>
            <person name="Goodwin L."/>
            <person name="Pitluck S."/>
            <person name="Peters L."/>
            <person name="Ovchinnikova G."/>
            <person name="Teshima H."/>
            <person name="Detter J.C."/>
            <person name="Han C."/>
            <person name="Tapia R."/>
            <person name="Land M."/>
            <person name="Hauser L."/>
            <person name="Kyrpides N."/>
            <person name="Ivanova N."/>
            <person name="Pagani I."/>
            <person name="Vogl K."/>
            <person name="Liu Z."/>
            <person name="Frigaard N.-U."/>
            <person name="Bryant D."/>
            <person name="Woyke T."/>
        </authorList>
    </citation>
    <scope>NUCLEOTIDE SEQUENCE [LARGE SCALE GENOMIC DNA]</scope>
    <source>
        <strain evidence="2">ATCC 17096 / DSM 198 / 6111</strain>
    </source>
</reference>
<dbReference type="KEGG" id="tvi:Thivi_4170"/>
<keyword evidence="2" id="KW-1185">Reference proteome</keyword>
<organism evidence="1 2">
    <name type="scientific">Thiocystis violascens (strain ATCC 17096 / DSM 198 / 6111)</name>
    <name type="common">Chromatium violascens</name>
    <dbReference type="NCBI Taxonomy" id="765911"/>
    <lineage>
        <taxon>Bacteria</taxon>
        <taxon>Pseudomonadati</taxon>
        <taxon>Pseudomonadota</taxon>
        <taxon>Gammaproteobacteria</taxon>
        <taxon>Chromatiales</taxon>
        <taxon>Chromatiaceae</taxon>
        <taxon>Thiocystis</taxon>
    </lineage>
</organism>
<dbReference type="RefSeq" id="WP_014780371.1">
    <property type="nucleotide sequence ID" value="NC_018012.1"/>
</dbReference>
<sequence>MQHLLAQLSADDLAHLEPRVLESRLGDLIRRYVHQRSTDLADTVIRHIEALYLHPDLCKDPDRQCAYRRFACHWRCLAAQTRTGARRDTPFTA</sequence>
<dbReference type="HOGENOM" id="CLU_184592_0_0_6"/>
<evidence type="ECO:0000313" key="1">
    <source>
        <dbReference type="EMBL" id="AFL75988.1"/>
    </source>
</evidence>
<dbReference type="STRING" id="765911.Thivi_4170"/>
<protein>
    <submittedName>
        <fullName evidence="1">Uncharacterized protein</fullName>
    </submittedName>
</protein>
<dbReference type="EMBL" id="CP003154">
    <property type="protein sequence ID" value="AFL75988.1"/>
    <property type="molecule type" value="Genomic_DNA"/>
</dbReference>
<accession>I3YG70</accession>
<dbReference type="eggNOG" id="ENOG5032Y8I">
    <property type="taxonomic scope" value="Bacteria"/>
</dbReference>
<name>I3YG70_THIV6</name>
<evidence type="ECO:0000313" key="2">
    <source>
        <dbReference type="Proteomes" id="UP000006062"/>
    </source>
</evidence>
<dbReference type="Proteomes" id="UP000006062">
    <property type="component" value="Chromosome"/>
</dbReference>
<gene>
    <name evidence="1" type="ordered locus">Thivi_4170</name>
</gene>
<dbReference type="AlphaFoldDB" id="I3YG70"/>
<proteinExistence type="predicted"/>